<dbReference type="Proteomes" id="UP000199022">
    <property type="component" value="Unassembled WGS sequence"/>
</dbReference>
<name>A0A1I1IYX0_9ACTN</name>
<protein>
    <submittedName>
        <fullName evidence="2">Uncharacterized protein</fullName>
    </submittedName>
</protein>
<evidence type="ECO:0000313" key="3">
    <source>
        <dbReference type="Proteomes" id="UP000199022"/>
    </source>
</evidence>
<dbReference type="EMBL" id="FOMD01000001">
    <property type="protein sequence ID" value="SFC41454.1"/>
    <property type="molecule type" value="Genomic_DNA"/>
</dbReference>
<dbReference type="RefSeq" id="WP_091555034.1">
    <property type="nucleotide sequence ID" value="NZ_BNAC01000003.1"/>
</dbReference>
<accession>A0A1I1IYX0</accession>
<dbReference type="AlphaFoldDB" id="A0A1I1IYX0"/>
<reference evidence="3" key="1">
    <citation type="submission" date="2016-10" db="EMBL/GenBank/DDBJ databases">
        <authorList>
            <person name="Varghese N."/>
            <person name="Submissions S."/>
        </authorList>
    </citation>
    <scope>NUCLEOTIDE SEQUENCE [LARGE SCALE GENOMIC DNA]</scope>
    <source>
        <strain evidence="3">DSM 45962</strain>
    </source>
</reference>
<evidence type="ECO:0000313" key="2">
    <source>
        <dbReference type="EMBL" id="SFC41454.1"/>
    </source>
</evidence>
<keyword evidence="1" id="KW-1133">Transmembrane helix</keyword>
<keyword evidence="3" id="KW-1185">Reference proteome</keyword>
<feature type="transmembrane region" description="Helical" evidence="1">
    <location>
        <begin position="42"/>
        <end position="60"/>
    </location>
</feature>
<organism evidence="2 3">
    <name type="scientific">Klenkia taihuensis</name>
    <dbReference type="NCBI Taxonomy" id="1225127"/>
    <lineage>
        <taxon>Bacteria</taxon>
        <taxon>Bacillati</taxon>
        <taxon>Actinomycetota</taxon>
        <taxon>Actinomycetes</taxon>
        <taxon>Geodermatophilales</taxon>
        <taxon>Geodermatophilaceae</taxon>
        <taxon>Klenkia</taxon>
    </lineage>
</organism>
<keyword evidence="1" id="KW-0812">Transmembrane</keyword>
<sequence>MFLAPLVPGLLVVVVGYLAGYGATSLVDHLLGGALGPRTPEVVGWLTGLVLLVGVLWWLLRRRRRADRHQK</sequence>
<proteinExistence type="predicted"/>
<gene>
    <name evidence="2" type="ORF">SAMN05661030_0906</name>
</gene>
<keyword evidence="1" id="KW-0472">Membrane</keyword>
<evidence type="ECO:0000256" key="1">
    <source>
        <dbReference type="SAM" id="Phobius"/>
    </source>
</evidence>